<proteinExistence type="predicted"/>
<reference evidence="1 2" key="1">
    <citation type="journal article" date="2022" name="New Phytol.">
        <title>Ecological generalism drives hyperdiversity of secondary metabolite gene clusters in xylarialean endophytes.</title>
        <authorList>
            <person name="Franco M.E.E."/>
            <person name="Wisecaver J.H."/>
            <person name="Arnold A.E."/>
            <person name="Ju Y.M."/>
            <person name="Slot J.C."/>
            <person name="Ahrendt S."/>
            <person name="Moore L.P."/>
            <person name="Eastman K.E."/>
            <person name="Scott K."/>
            <person name="Konkel Z."/>
            <person name="Mondo S.J."/>
            <person name="Kuo A."/>
            <person name="Hayes R.D."/>
            <person name="Haridas S."/>
            <person name="Andreopoulos B."/>
            <person name="Riley R."/>
            <person name="LaButti K."/>
            <person name="Pangilinan J."/>
            <person name="Lipzen A."/>
            <person name="Amirebrahimi M."/>
            <person name="Yan J."/>
            <person name="Adam C."/>
            <person name="Keymanesh K."/>
            <person name="Ng V."/>
            <person name="Louie K."/>
            <person name="Northen T."/>
            <person name="Drula E."/>
            <person name="Henrissat B."/>
            <person name="Hsieh H.M."/>
            <person name="Youens-Clark K."/>
            <person name="Lutzoni F."/>
            <person name="Miadlikowska J."/>
            <person name="Eastwood D.C."/>
            <person name="Hamelin R.C."/>
            <person name="Grigoriev I.V."/>
            <person name="U'Ren J.M."/>
        </authorList>
    </citation>
    <scope>NUCLEOTIDE SEQUENCE [LARGE SCALE GENOMIC DNA]</scope>
    <source>
        <strain evidence="1 2">CBS 119005</strain>
    </source>
</reference>
<dbReference type="EMBL" id="MU393530">
    <property type="protein sequence ID" value="KAI4862241.1"/>
    <property type="molecule type" value="Genomic_DNA"/>
</dbReference>
<dbReference type="Proteomes" id="UP001497700">
    <property type="component" value="Unassembled WGS sequence"/>
</dbReference>
<name>A0ACB9YT06_9PEZI</name>
<accession>A0ACB9YT06</accession>
<keyword evidence="2" id="KW-1185">Reference proteome</keyword>
<organism evidence="1 2">
    <name type="scientific">Hypoxylon rubiginosum</name>
    <dbReference type="NCBI Taxonomy" id="110542"/>
    <lineage>
        <taxon>Eukaryota</taxon>
        <taxon>Fungi</taxon>
        <taxon>Dikarya</taxon>
        <taxon>Ascomycota</taxon>
        <taxon>Pezizomycotina</taxon>
        <taxon>Sordariomycetes</taxon>
        <taxon>Xylariomycetidae</taxon>
        <taxon>Xylariales</taxon>
        <taxon>Hypoxylaceae</taxon>
        <taxon>Hypoxylon</taxon>
    </lineage>
</organism>
<sequence length="666" mass="75045">MNPPVPAIICAENIAALHALHSRPSQRHAVPAQPSSNPVTNDQSRSTDYSLPFEKERSLAGTLAFLAYASEDNNYIPAVCVEENPNATHLKVLLAVNRGTENDGRDILEILKQRFEEIFSVLAQIHDGTHHVEKDVFRAIVSMCSQRILHRLSLERNYRTKGRNSIKETLQTVDNCLKHIKLEGQKHLLATSNSFIQRAREVIGLVDSWAGHQMNPELEDLVDGINRLRGVGNLDALFNEIDDRDMHRDSRRSLLNMINKVARYREAARILYRMAKKFPLVRKMRVELVRLPAKAFERVPGRSAYTPKLDTNISLISGLKKSEKNFAYICQLMDSNETDANNRFAECARRALREGKIHAEIQLLYHCKLYITHARLPRVVCSSKDACWLCNEFILMYKKIHIPKGHGKLYPGWRLPSLPEPEFDNIAGRFNRRLMEFLKGSVKKLFERGERTIYKDPIESTLLTYIWSASTLPATAPDEAGEADKSARAAILPPKEGVTQKSGGINGQASEEVLAEPEAAITEKSSPKGDETNDVPPPQQHSPAPSPEASSPSQDDISQAKTKYKRIEQGQASPLHKAGRLEVQVEYADSPTPDTRSRRRGGLSYTIKKLGPRHVERLRNREDVDIIDASSLDDKSEMDHRTDMDGFFYLASGDTVLRIFLEPIAT</sequence>
<comment type="caution">
    <text evidence="1">The sequence shown here is derived from an EMBL/GenBank/DDBJ whole genome shotgun (WGS) entry which is preliminary data.</text>
</comment>
<gene>
    <name evidence="1" type="ORF">F4820DRAFT_431066</name>
</gene>
<evidence type="ECO:0000313" key="1">
    <source>
        <dbReference type="EMBL" id="KAI4862241.1"/>
    </source>
</evidence>
<protein>
    <submittedName>
        <fullName evidence="1">Uncharacterized protein</fullName>
    </submittedName>
</protein>
<evidence type="ECO:0000313" key="2">
    <source>
        <dbReference type="Proteomes" id="UP001497700"/>
    </source>
</evidence>